<proteinExistence type="predicted"/>
<organism evidence="1 2">
    <name type="scientific">Neisseria meningitidis (strain alpha14)</name>
    <dbReference type="NCBI Taxonomy" id="662598"/>
    <lineage>
        <taxon>Bacteria</taxon>
        <taxon>Pseudomonadati</taxon>
        <taxon>Pseudomonadota</taxon>
        <taxon>Betaproteobacteria</taxon>
        <taxon>Neisseriales</taxon>
        <taxon>Neisseriaceae</taxon>
        <taxon>Neisseria</taxon>
    </lineage>
</organism>
<dbReference type="KEGG" id="nmi:NMO_0572"/>
<keyword evidence="1" id="KW-0255">Endonuclease</keyword>
<dbReference type="Proteomes" id="UP000002054">
    <property type="component" value="Chromosome"/>
</dbReference>
<keyword evidence="1" id="KW-0378">Hydrolase</keyword>
<gene>
    <name evidence="1" type="ordered locus">NMO_0572</name>
</gene>
<evidence type="ECO:0000313" key="2">
    <source>
        <dbReference type="Proteomes" id="UP000002054"/>
    </source>
</evidence>
<accession>C6S5V1</accession>
<reference evidence="1 2" key="1">
    <citation type="journal article" date="2008" name="Proc. Natl. Acad. Sci. U.S.A.">
        <title>Whole-genome comparison of disease and carriage strains provides insights into virulence evolution in Neisseria meningitidis.</title>
        <authorList>
            <person name="Schoen C."/>
            <person name="Blom J."/>
            <person name="Claus H."/>
            <person name="Schramm-Glueck A."/>
            <person name="Brandt P."/>
            <person name="Mueller T."/>
            <person name="Goesmann A."/>
            <person name="Joseph B."/>
            <person name="Konietzny S."/>
            <person name="Kurzai O."/>
            <person name="Schmitt C."/>
            <person name="Friedrich T."/>
            <person name="Linke B."/>
            <person name="Vogel U."/>
            <person name="Frosch M."/>
        </authorList>
    </citation>
    <scope>NUCLEOTIDE SEQUENCE [LARGE SCALE GENOMIC DNA]</scope>
    <source>
        <strain evidence="2">alpha14</strain>
    </source>
</reference>
<sequence>MNTTNLNPNITLPNGYNRIKHSKASEEYIVVEFKYQEIIWKGWIPLEYRRTGVSIPYNKTNQSDVNAYLNLVYENMNPVNHETWLNDQNGFWEDSKAKVTKPFFECLKTGGWKCVKCTLPSNPNWARRIQDLKEMGYTLSTNTNQFCNNCKENTTHLLLVPIKRGNLLGNGYETWSKELRKRILAVLNNIDVYENKFNTHVLPDHKFSEIRWDDNTKSQNPDDMTDDEIKQKFQLLSNQRNQQKREVCRTCFQTGKRGVIFGIPFWYKGTADWDKSIPTKGKNAEQGCIGCAWYDIEAWRNELVKRLK</sequence>
<dbReference type="HOGENOM" id="CLU_927316_0_0_4"/>
<dbReference type="GO" id="GO:0004519">
    <property type="term" value="F:endonuclease activity"/>
    <property type="evidence" value="ECO:0007669"/>
    <property type="project" value="UniProtKB-KW"/>
</dbReference>
<evidence type="ECO:0000313" key="1">
    <source>
        <dbReference type="EMBL" id="CBA04656.1"/>
    </source>
</evidence>
<keyword evidence="1" id="KW-0540">Nuclease</keyword>
<name>C6S5V1_NEIML</name>
<protein>
    <submittedName>
        <fullName evidence="1">Putative type II restriction endonuclease</fullName>
    </submittedName>
</protein>
<dbReference type="REBASE" id="21493">
    <property type="entry name" value="Ngo14ORF571P"/>
</dbReference>
<dbReference type="AlphaFoldDB" id="C6S5V1"/>
<dbReference type="EMBL" id="AM889136">
    <property type="protein sequence ID" value="CBA04656.1"/>
    <property type="molecule type" value="Genomic_DNA"/>
</dbReference>